<evidence type="ECO:0000313" key="6">
    <source>
        <dbReference type="Proteomes" id="UP000694546"/>
    </source>
</evidence>
<dbReference type="Ensembl" id="ENSGMOT00000007016.2">
    <property type="protein sequence ID" value="ENSGMOP00000006818.2"/>
    <property type="gene ID" value="ENSGMOG00000006418.2"/>
</dbReference>
<dbReference type="Pfam" id="PF00134">
    <property type="entry name" value="Cyclin_N"/>
    <property type="match status" value="1"/>
</dbReference>
<dbReference type="OMA" id="QEWKYQP"/>
<reference evidence="5" key="2">
    <citation type="submission" date="2025-09" db="UniProtKB">
        <authorList>
            <consortium name="Ensembl"/>
        </authorList>
    </citation>
    <scope>IDENTIFICATION</scope>
</reference>
<feature type="domain" description="Cyclin-like" evidence="4">
    <location>
        <begin position="50"/>
        <end position="136"/>
    </location>
</feature>
<evidence type="ECO:0000256" key="3">
    <source>
        <dbReference type="SAM" id="MobiDB-lite"/>
    </source>
</evidence>
<dbReference type="OrthoDB" id="769138at2759"/>
<dbReference type="GeneID" id="115532518"/>
<dbReference type="RefSeq" id="XP_030198211.1">
    <property type="nucleotide sequence ID" value="XM_030342351.1"/>
</dbReference>
<dbReference type="Proteomes" id="UP000694546">
    <property type="component" value="Chromosome 19"/>
</dbReference>
<dbReference type="PANTHER" id="PTHR10177">
    <property type="entry name" value="CYCLINS"/>
    <property type="match status" value="1"/>
</dbReference>
<comment type="function">
    <text evidence="1">Essential for the control of the cell cycle at the G2/M (mitosis) transition.</text>
</comment>
<dbReference type="SUPFAM" id="SSF47954">
    <property type="entry name" value="Cyclin-like"/>
    <property type="match status" value="1"/>
</dbReference>
<keyword evidence="6" id="KW-1185">Reference proteome</keyword>
<dbReference type="AlphaFoldDB" id="A0A8C4Z4C9"/>
<reference evidence="5" key="1">
    <citation type="submission" date="2025-08" db="UniProtKB">
        <authorList>
            <consortium name="Ensembl"/>
        </authorList>
    </citation>
    <scope>IDENTIFICATION</scope>
</reference>
<dbReference type="SMART" id="SM00385">
    <property type="entry name" value="CYCLIN"/>
    <property type="match status" value="1"/>
</dbReference>
<evidence type="ECO:0000313" key="5">
    <source>
        <dbReference type="Ensembl" id="ENSGMOP00000006818.2"/>
    </source>
</evidence>
<gene>
    <name evidence="5" type="primary">CCNG2</name>
    <name evidence="5" type="synonym">ccng2</name>
</gene>
<dbReference type="Gene3D" id="1.10.472.10">
    <property type="entry name" value="Cyclin-like"/>
    <property type="match status" value="2"/>
</dbReference>
<evidence type="ECO:0000256" key="2">
    <source>
        <dbReference type="RuleBase" id="RU000383"/>
    </source>
</evidence>
<feature type="compositionally biased region" description="Low complexity" evidence="3">
    <location>
        <begin position="302"/>
        <end position="312"/>
    </location>
</feature>
<dbReference type="RefSeq" id="XP_030198210.1">
    <property type="nucleotide sequence ID" value="XM_030342350.1"/>
</dbReference>
<name>A0A8C4Z4C9_GADMO</name>
<dbReference type="InterPro" id="IPR036915">
    <property type="entry name" value="Cyclin-like_sf"/>
</dbReference>
<evidence type="ECO:0000259" key="4">
    <source>
        <dbReference type="SMART" id="SM00385"/>
    </source>
</evidence>
<dbReference type="InterPro" id="IPR013763">
    <property type="entry name" value="Cyclin-like_dom"/>
</dbReference>
<comment type="similarity">
    <text evidence="2">Belongs to the cyclin family.</text>
</comment>
<dbReference type="InterPro" id="IPR006671">
    <property type="entry name" value="Cyclin_N"/>
</dbReference>
<keyword evidence="2" id="KW-0195">Cyclin</keyword>
<dbReference type="GeneTree" id="ENSGT00940000156423"/>
<feature type="region of interest" description="Disordered" evidence="3">
    <location>
        <begin position="271"/>
        <end position="312"/>
    </location>
</feature>
<accession>A0A8C4Z4C9</accession>
<organism evidence="5 6">
    <name type="scientific">Gadus morhua</name>
    <name type="common">Atlantic cod</name>
    <dbReference type="NCBI Taxonomy" id="8049"/>
    <lineage>
        <taxon>Eukaryota</taxon>
        <taxon>Metazoa</taxon>
        <taxon>Chordata</taxon>
        <taxon>Craniata</taxon>
        <taxon>Vertebrata</taxon>
        <taxon>Euteleostomi</taxon>
        <taxon>Actinopterygii</taxon>
        <taxon>Neopterygii</taxon>
        <taxon>Teleostei</taxon>
        <taxon>Neoteleostei</taxon>
        <taxon>Acanthomorphata</taxon>
        <taxon>Zeiogadaria</taxon>
        <taxon>Gadariae</taxon>
        <taxon>Gadiformes</taxon>
        <taxon>Gadoidei</taxon>
        <taxon>Gadidae</taxon>
        <taxon>Gadus</taxon>
    </lineage>
</organism>
<proteinExistence type="inferred from homology"/>
<sequence>MDAFKLMKELRANYEQEGYYIPKETGLNLIESTEQNGAGISAKCRDAQVEDLWGLSSFFGYSTQTFVLAVNLLDRFLALMRVQPKHLSCVGLSCLHLAAQRSAPDATLSSGHELIRIGQRRFTASDLSRMEKIVAEKLHFTSSAVTPLTFLHLYHQVALGQSPSRKEVLSLEKLEAQLKACLRCMSFSKAKPSVLALALLRHEIKAIQSEDMWEMTCHVQRHLKIADAELQCWAERVARCLSDYASPRCSRPNHKKLLWVVSRRTAQNLQSSSCSVPDLPTIPEGGWDPSQSEDSSEDLSSGEESLSSSLEGEGAYFPLHLRRRR</sequence>
<evidence type="ECO:0000256" key="1">
    <source>
        <dbReference type="ARBA" id="ARBA00003222"/>
    </source>
</evidence>
<dbReference type="InterPro" id="IPR039361">
    <property type="entry name" value="Cyclin"/>
</dbReference>
<protein>
    <submittedName>
        <fullName evidence="5">Cyclin G2</fullName>
    </submittedName>
</protein>